<accession>A0A1Z5RCW0</accession>
<protein>
    <submittedName>
        <fullName evidence="1">Uncharacterized protein</fullName>
    </submittedName>
</protein>
<gene>
    <name evidence="1" type="ORF">SORBI_3006G078300</name>
</gene>
<organism evidence="1 2">
    <name type="scientific">Sorghum bicolor</name>
    <name type="common">Sorghum</name>
    <name type="synonym">Sorghum vulgare</name>
    <dbReference type="NCBI Taxonomy" id="4558"/>
    <lineage>
        <taxon>Eukaryota</taxon>
        <taxon>Viridiplantae</taxon>
        <taxon>Streptophyta</taxon>
        <taxon>Embryophyta</taxon>
        <taxon>Tracheophyta</taxon>
        <taxon>Spermatophyta</taxon>
        <taxon>Magnoliopsida</taxon>
        <taxon>Liliopsida</taxon>
        <taxon>Poales</taxon>
        <taxon>Poaceae</taxon>
        <taxon>PACMAD clade</taxon>
        <taxon>Panicoideae</taxon>
        <taxon>Andropogonodae</taxon>
        <taxon>Andropogoneae</taxon>
        <taxon>Sorghinae</taxon>
        <taxon>Sorghum</taxon>
    </lineage>
</organism>
<dbReference type="InParanoid" id="A0A1Z5RCW0"/>
<dbReference type="AlphaFoldDB" id="A0A1Z5RCW0"/>
<dbReference type="Gramene" id="OQU81572">
    <property type="protein sequence ID" value="OQU81572"/>
    <property type="gene ID" value="SORBI_3006G078300"/>
</dbReference>
<reference evidence="1 2" key="1">
    <citation type="journal article" date="2009" name="Nature">
        <title>The Sorghum bicolor genome and the diversification of grasses.</title>
        <authorList>
            <person name="Paterson A.H."/>
            <person name="Bowers J.E."/>
            <person name="Bruggmann R."/>
            <person name="Dubchak I."/>
            <person name="Grimwood J."/>
            <person name="Gundlach H."/>
            <person name="Haberer G."/>
            <person name="Hellsten U."/>
            <person name="Mitros T."/>
            <person name="Poliakov A."/>
            <person name="Schmutz J."/>
            <person name="Spannagl M."/>
            <person name="Tang H."/>
            <person name="Wang X."/>
            <person name="Wicker T."/>
            <person name="Bharti A.K."/>
            <person name="Chapman J."/>
            <person name="Feltus F.A."/>
            <person name="Gowik U."/>
            <person name="Grigoriev I.V."/>
            <person name="Lyons E."/>
            <person name="Maher C.A."/>
            <person name="Martis M."/>
            <person name="Narechania A."/>
            <person name="Otillar R.P."/>
            <person name="Penning B.W."/>
            <person name="Salamov A.A."/>
            <person name="Wang Y."/>
            <person name="Zhang L."/>
            <person name="Carpita N.C."/>
            <person name="Freeling M."/>
            <person name="Gingle A.R."/>
            <person name="Hash C.T."/>
            <person name="Keller B."/>
            <person name="Klein P."/>
            <person name="Kresovich S."/>
            <person name="McCann M.C."/>
            <person name="Ming R."/>
            <person name="Peterson D.G."/>
            <person name="Mehboob-ur-Rahman"/>
            <person name="Ware D."/>
            <person name="Westhoff P."/>
            <person name="Mayer K.F."/>
            <person name="Messing J."/>
            <person name="Rokhsar D.S."/>
        </authorList>
    </citation>
    <scope>NUCLEOTIDE SEQUENCE [LARGE SCALE GENOMIC DNA]</scope>
    <source>
        <strain evidence="2">cv. BTx623</strain>
    </source>
</reference>
<dbReference type="EMBL" id="CM000765">
    <property type="protein sequence ID" value="OQU81572.1"/>
    <property type="molecule type" value="Genomic_DNA"/>
</dbReference>
<sequence length="149" mass="16329">MYKSVNMYILCGPNIHDIFFLCSNTYCLYLRMEGVYFVSCFLGDLLDGQISNSMYGGNEQAHVLLQLVGESPGARAAPPRLICHLYHRAPLVRSSRAPPHHGILSPDDIGEPRHEVADCVEVLAKDVAALGLVVALGVFDILEVLPAHL</sequence>
<evidence type="ECO:0000313" key="2">
    <source>
        <dbReference type="Proteomes" id="UP000000768"/>
    </source>
</evidence>
<evidence type="ECO:0000313" key="1">
    <source>
        <dbReference type="EMBL" id="OQU81572.1"/>
    </source>
</evidence>
<name>A0A1Z5RCW0_SORBI</name>
<dbReference type="Proteomes" id="UP000000768">
    <property type="component" value="Chromosome 6"/>
</dbReference>
<proteinExistence type="predicted"/>
<reference evidence="2" key="2">
    <citation type="journal article" date="2018" name="Plant J.">
        <title>The Sorghum bicolor reference genome: improved assembly, gene annotations, a transcriptome atlas, and signatures of genome organization.</title>
        <authorList>
            <person name="McCormick R.F."/>
            <person name="Truong S.K."/>
            <person name="Sreedasyam A."/>
            <person name="Jenkins J."/>
            <person name="Shu S."/>
            <person name="Sims D."/>
            <person name="Kennedy M."/>
            <person name="Amirebrahimi M."/>
            <person name="Weers B.D."/>
            <person name="McKinley B."/>
            <person name="Mattison A."/>
            <person name="Morishige D.T."/>
            <person name="Grimwood J."/>
            <person name="Schmutz J."/>
            <person name="Mullet J.E."/>
        </authorList>
    </citation>
    <scope>NUCLEOTIDE SEQUENCE [LARGE SCALE GENOMIC DNA]</scope>
    <source>
        <strain evidence="2">cv. BTx623</strain>
    </source>
</reference>
<keyword evidence="2" id="KW-1185">Reference proteome</keyword>